<proteinExistence type="predicted"/>
<name>A0A8A1LI25_AJEC8</name>
<accession>A0A8A1LI25</accession>
<reference evidence="2" key="1">
    <citation type="submission" date="2021-01" db="EMBL/GenBank/DDBJ databases">
        <title>Chromosome-level genome assembly of a human fungal pathogen reveals clustering of transcriptionally co-regulated genes.</title>
        <authorList>
            <person name="Voorhies M."/>
            <person name="Cohen S."/>
            <person name="Shea T.P."/>
            <person name="Petrus S."/>
            <person name="Munoz J.F."/>
            <person name="Poplawski S."/>
            <person name="Goldman W.E."/>
            <person name="Michael T."/>
            <person name="Cuomo C.A."/>
            <person name="Sil A."/>
            <person name="Beyhan S."/>
        </authorList>
    </citation>
    <scope>NUCLEOTIDE SEQUENCE</scope>
    <source>
        <strain evidence="2">H88</strain>
    </source>
</reference>
<evidence type="ECO:0000313" key="2">
    <source>
        <dbReference type="EMBL" id="QSS54038.1"/>
    </source>
</evidence>
<dbReference type="VEuPathDB" id="FungiDB:I7I53_01479"/>
<keyword evidence="1" id="KW-0472">Membrane</keyword>
<dbReference type="AlphaFoldDB" id="A0A8A1LI25"/>
<sequence length="51" mass="5959">MMHALYIKKYYHISHLYLIVDGIFHGCLVDGSLCFLLFHYLLIVFPSINVS</sequence>
<protein>
    <submittedName>
        <fullName evidence="2">Uncharacterized protein</fullName>
    </submittedName>
</protein>
<evidence type="ECO:0000256" key="1">
    <source>
        <dbReference type="SAM" id="Phobius"/>
    </source>
</evidence>
<dbReference type="EMBL" id="CP069104">
    <property type="protein sequence ID" value="QSS54038.1"/>
    <property type="molecule type" value="Genomic_DNA"/>
</dbReference>
<gene>
    <name evidence="2" type="ORF">I7I53_01479</name>
</gene>
<evidence type="ECO:0000313" key="3">
    <source>
        <dbReference type="Proteomes" id="UP000663419"/>
    </source>
</evidence>
<keyword evidence="1" id="KW-0812">Transmembrane</keyword>
<feature type="transmembrane region" description="Helical" evidence="1">
    <location>
        <begin position="16"/>
        <end position="42"/>
    </location>
</feature>
<keyword evidence="1" id="KW-1133">Transmembrane helix</keyword>
<dbReference type="Proteomes" id="UP000663419">
    <property type="component" value="Chromosome 3"/>
</dbReference>
<organism evidence="2 3">
    <name type="scientific">Ajellomyces capsulatus (strain H88)</name>
    <name type="common">Darling's disease fungus</name>
    <name type="synonym">Histoplasma capsulatum</name>
    <dbReference type="NCBI Taxonomy" id="544711"/>
    <lineage>
        <taxon>Eukaryota</taxon>
        <taxon>Fungi</taxon>
        <taxon>Dikarya</taxon>
        <taxon>Ascomycota</taxon>
        <taxon>Pezizomycotina</taxon>
        <taxon>Eurotiomycetes</taxon>
        <taxon>Eurotiomycetidae</taxon>
        <taxon>Onygenales</taxon>
        <taxon>Ajellomycetaceae</taxon>
        <taxon>Histoplasma</taxon>
    </lineage>
</organism>